<dbReference type="InterPro" id="IPR016667">
    <property type="entry name" value="Caps_polysacc_synth_CpsB/CapC"/>
</dbReference>
<reference evidence="6 7" key="1">
    <citation type="submission" date="2019-07" db="EMBL/GenBank/DDBJ databases">
        <title>Allobacillus sp. nov. SKP isolated from shrimp paste of Euphausiacea.</title>
        <authorList>
            <person name="Kanchanasin P."/>
            <person name="Tanasupawat S."/>
            <person name="Shi W."/>
            <person name="Wu L."/>
            <person name="Ma J."/>
        </authorList>
    </citation>
    <scope>NUCLEOTIDE SEQUENCE [LARGE SCALE GENOMIC DNA]</scope>
    <source>
        <strain evidence="6 7">SKP4-8</strain>
    </source>
</reference>
<dbReference type="SUPFAM" id="SSF89550">
    <property type="entry name" value="PHP domain-like"/>
    <property type="match status" value="1"/>
</dbReference>
<dbReference type="RefSeq" id="WP_144088478.1">
    <property type="nucleotide sequence ID" value="NZ_VMHE01000008.1"/>
</dbReference>
<evidence type="ECO:0000256" key="4">
    <source>
        <dbReference type="ARBA" id="ARBA00051722"/>
    </source>
</evidence>
<comment type="similarity">
    <text evidence="1 5">Belongs to the metallo-dependent hydrolases superfamily. CpsB/CapC family.</text>
</comment>
<keyword evidence="7" id="KW-1185">Reference proteome</keyword>
<dbReference type="InterPro" id="IPR016195">
    <property type="entry name" value="Pol/histidinol_Pase-like"/>
</dbReference>
<evidence type="ECO:0000256" key="5">
    <source>
        <dbReference type="PIRNR" id="PIRNR016557"/>
    </source>
</evidence>
<dbReference type="PIRSF" id="PIRSF016557">
    <property type="entry name" value="Caps_synth_CpsB"/>
    <property type="match status" value="1"/>
</dbReference>
<protein>
    <recommendedName>
        <fullName evidence="5">Tyrosine-protein phosphatase</fullName>
        <ecNumber evidence="5">3.1.3.48</ecNumber>
    </recommendedName>
</protein>
<comment type="caution">
    <text evidence="6">The sequence shown here is derived from an EMBL/GenBank/DDBJ whole genome shotgun (WGS) entry which is preliminary data.</text>
</comment>
<evidence type="ECO:0000256" key="2">
    <source>
        <dbReference type="ARBA" id="ARBA00022801"/>
    </source>
</evidence>
<sequence>MIDLHSHILFGVDDGAQTIEDSLEMARSAVAEGISVIYATPHHLTTRYENERDIVLPKVDMLNSEFKNQGIDLIVKPGQELRIQGDLLEGLQGSTSIPLGDTHYLLVEFPSNHVPRYTERVLFDIQTEGYKPIIVHPERNSDLIQNPNKLLDLVQNGALTQVTAASVAGKFGKRIKQFSTQLIESNLTHFVASDAHNTTTRGFCMREAYAEIEKEFGYGVSEMLKENARMVDLNESVIGEPPIAVRKKKKFWVF</sequence>
<gene>
    <name evidence="6" type="ORF">FPQ13_06265</name>
</gene>
<evidence type="ECO:0000313" key="7">
    <source>
        <dbReference type="Proteomes" id="UP000316425"/>
    </source>
</evidence>
<keyword evidence="2 5" id="KW-0378">Hydrolase</keyword>
<organism evidence="6 7">
    <name type="scientific">Allobacillus salarius</name>
    <dbReference type="NCBI Taxonomy" id="1955272"/>
    <lineage>
        <taxon>Bacteria</taxon>
        <taxon>Bacillati</taxon>
        <taxon>Bacillota</taxon>
        <taxon>Bacilli</taxon>
        <taxon>Bacillales</taxon>
        <taxon>Bacillaceae</taxon>
        <taxon>Allobacillus</taxon>
    </lineage>
</organism>
<accession>A0A556PMM8</accession>
<dbReference type="OrthoDB" id="9788539at2"/>
<dbReference type="EMBL" id="VMHE01000008">
    <property type="protein sequence ID" value="TSJ65653.1"/>
    <property type="molecule type" value="Genomic_DNA"/>
</dbReference>
<comment type="catalytic activity">
    <reaction evidence="4 5">
        <text>O-phospho-L-tyrosyl-[protein] + H2O = L-tyrosyl-[protein] + phosphate</text>
        <dbReference type="Rhea" id="RHEA:10684"/>
        <dbReference type="Rhea" id="RHEA-COMP:10136"/>
        <dbReference type="Rhea" id="RHEA-COMP:20101"/>
        <dbReference type="ChEBI" id="CHEBI:15377"/>
        <dbReference type="ChEBI" id="CHEBI:43474"/>
        <dbReference type="ChEBI" id="CHEBI:46858"/>
        <dbReference type="ChEBI" id="CHEBI:61978"/>
        <dbReference type="EC" id="3.1.3.48"/>
    </reaction>
</comment>
<dbReference type="PANTHER" id="PTHR39181:SF1">
    <property type="entry name" value="TYROSINE-PROTEIN PHOSPHATASE YWQE"/>
    <property type="match status" value="1"/>
</dbReference>
<dbReference type="Proteomes" id="UP000316425">
    <property type="component" value="Unassembled WGS sequence"/>
</dbReference>
<evidence type="ECO:0000256" key="3">
    <source>
        <dbReference type="ARBA" id="ARBA00022912"/>
    </source>
</evidence>
<dbReference type="GO" id="GO:0030145">
    <property type="term" value="F:manganese ion binding"/>
    <property type="evidence" value="ECO:0007669"/>
    <property type="project" value="UniProtKB-UniRule"/>
</dbReference>
<evidence type="ECO:0000313" key="6">
    <source>
        <dbReference type="EMBL" id="TSJ65653.1"/>
    </source>
</evidence>
<evidence type="ECO:0000256" key="1">
    <source>
        <dbReference type="ARBA" id="ARBA00005750"/>
    </source>
</evidence>
<dbReference type="Pfam" id="PF19567">
    <property type="entry name" value="CpsB_CapC"/>
    <property type="match status" value="1"/>
</dbReference>
<dbReference type="GO" id="GO:0004725">
    <property type="term" value="F:protein tyrosine phosphatase activity"/>
    <property type="evidence" value="ECO:0007669"/>
    <property type="project" value="UniProtKB-UniRule"/>
</dbReference>
<dbReference type="EC" id="3.1.3.48" evidence="5"/>
<dbReference type="AlphaFoldDB" id="A0A556PMM8"/>
<dbReference type="Gene3D" id="3.20.20.140">
    <property type="entry name" value="Metal-dependent hydrolases"/>
    <property type="match status" value="1"/>
</dbReference>
<name>A0A556PMM8_9BACI</name>
<dbReference type="PANTHER" id="PTHR39181">
    <property type="entry name" value="TYROSINE-PROTEIN PHOSPHATASE YWQE"/>
    <property type="match status" value="1"/>
</dbReference>
<keyword evidence="3 5" id="KW-0904">Protein phosphatase</keyword>
<proteinExistence type="inferred from homology"/>